<comment type="caution">
    <text evidence="8">The sequence shown here is derived from an EMBL/GenBank/DDBJ whole genome shotgun (WGS) entry which is preliminary data.</text>
</comment>
<dbReference type="PANTHER" id="PTHR23504:SF15">
    <property type="entry name" value="MAJOR FACILITATOR SUPERFAMILY (MFS) PROFILE DOMAIN-CONTAINING PROTEIN"/>
    <property type="match status" value="1"/>
</dbReference>
<reference evidence="8 9" key="1">
    <citation type="submission" date="2024-03" db="EMBL/GenBank/DDBJ databases">
        <title>The Acrasis kona genome and developmental transcriptomes reveal deep origins of eukaryotic multicellular pathways.</title>
        <authorList>
            <person name="Sheikh S."/>
            <person name="Fu C.-J."/>
            <person name="Brown M.W."/>
            <person name="Baldauf S.L."/>
        </authorList>
    </citation>
    <scope>NUCLEOTIDE SEQUENCE [LARGE SCALE GENOMIC DNA]</scope>
    <source>
        <strain evidence="8 9">ATCC MYA-3509</strain>
    </source>
</reference>
<dbReference type="PANTHER" id="PTHR23504">
    <property type="entry name" value="MAJOR FACILITATOR SUPERFAMILY DOMAIN-CONTAINING PROTEIN 10"/>
    <property type="match status" value="1"/>
</dbReference>
<accession>A0AAW2Z0D2</accession>
<feature type="transmembrane region" description="Helical" evidence="6">
    <location>
        <begin position="174"/>
        <end position="197"/>
    </location>
</feature>
<proteinExistence type="predicted"/>
<keyword evidence="2" id="KW-0813">Transport</keyword>
<feature type="transmembrane region" description="Helical" evidence="6">
    <location>
        <begin position="217"/>
        <end position="239"/>
    </location>
</feature>
<dbReference type="Pfam" id="PF07690">
    <property type="entry name" value="MFS_1"/>
    <property type="match status" value="1"/>
</dbReference>
<keyword evidence="5 6" id="KW-0472">Membrane</keyword>
<dbReference type="InterPro" id="IPR036259">
    <property type="entry name" value="MFS_trans_sf"/>
</dbReference>
<sequence length="488" mass="52975">MDKELVEVVNIESEQNDTNSPIDNDTLNLVETEIETQPPATTPTPLPKGGVLAACLIFGVEAFQYNIDDRVLDFGIVDKIEDTGYYVGMLAGCYAIAQFFSSFIFGALADHFSKRSVVAISCLGCLVTILGFGFSVNYTMAIICRTLCGLFNGNMATARAYMSDITDASNQSIGFSYLGVAWGAGGILGPMIGGFLSRPTKSFDSLQNLILFEKFPYALPCLFCALVMVIGLIACVLFMKHVPKQRRPSLSMEQGDDTKYLTMSTQQKMIRYVKSVYKVLKDEQVVLCAALYFFCSASDTMQEELFPLWSIVSTENGGLDLSNVKLGIANTVMGALCLTQPIVYPPLASKIGHLNCFRVGFVLNLLLVFTTQLNLMRVYGGEVVMWIGIVMWCVVRVIVMLLIFASVSLLVNNSAPVGNSGLINGFSSSASCFARTIATLSAGPLFSLCANNVYLQNVPFIISCGMIPAAALLMSTRLPPSINTPKTE</sequence>
<feature type="transmembrane region" description="Helical" evidence="6">
    <location>
        <begin position="85"/>
        <end position="109"/>
    </location>
</feature>
<dbReference type="InterPro" id="IPR020846">
    <property type="entry name" value="MFS_dom"/>
</dbReference>
<feature type="domain" description="Major facilitator superfamily (MFS) profile" evidence="7">
    <location>
        <begin position="50"/>
        <end position="482"/>
    </location>
</feature>
<dbReference type="AlphaFoldDB" id="A0AAW2Z0D2"/>
<dbReference type="InterPro" id="IPR001958">
    <property type="entry name" value="Tet-R_TetA/multi-R_MdtG-like"/>
</dbReference>
<feature type="transmembrane region" description="Helical" evidence="6">
    <location>
        <begin position="385"/>
        <end position="411"/>
    </location>
</feature>
<evidence type="ECO:0000256" key="6">
    <source>
        <dbReference type="SAM" id="Phobius"/>
    </source>
</evidence>
<protein>
    <submittedName>
        <fullName evidence="8">Peptide/nitrate transporter</fullName>
    </submittedName>
</protein>
<keyword evidence="3 6" id="KW-0812">Transmembrane</keyword>
<feature type="transmembrane region" description="Helical" evidence="6">
    <location>
        <begin position="116"/>
        <end position="134"/>
    </location>
</feature>
<evidence type="ECO:0000313" key="9">
    <source>
        <dbReference type="Proteomes" id="UP001431209"/>
    </source>
</evidence>
<evidence type="ECO:0000256" key="1">
    <source>
        <dbReference type="ARBA" id="ARBA00004141"/>
    </source>
</evidence>
<dbReference type="SUPFAM" id="SSF103473">
    <property type="entry name" value="MFS general substrate transporter"/>
    <property type="match status" value="1"/>
</dbReference>
<comment type="subcellular location">
    <subcellularLocation>
        <location evidence="1">Membrane</location>
        <topology evidence="1">Multi-pass membrane protein</topology>
    </subcellularLocation>
</comment>
<evidence type="ECO:0000259" key="7">
    <source>
        <dbReference type="PROSITE" id="PS50850"/>
    </source>
</evidence>
<evidence type="ECO:0000256" key="2">
    <source>
        <dbReference type="ARBA" id="ARBA00022448"/>
    </source>
</evidence>
<dbReference type="InterPro" id="IPR011701">
    <property type="entry name" value="MFS"/>
</dbReference>
<gene>
    <name evidence="8" type="ORF">AKO1_013274</name>
</gene>
<organism evidence="8 9">
    <name type="scientific">Acrasis kona</name>
    <dbReference type="NCBI Taxonomy" id="1008807"/>
    <lineage>
        <taxon>Eukaryota</taxon>
        <taxon>Discoba</taxon>
        <taxon>Heterolobosea</taxon>
        <taxon>Tetramitia</taxon>
        <taxon>Eutetramitia</taxon>
        <taxon>Acrasidae</taxon>
        <taxon>Acrasis</taxon>
    </lineage>
</organism>
<dbReference type="GO" id="GO:0016020">
    <property type="term" value="C:membrane"/>
    <property type="evidence" value="ECO:0007669"/>
    <property type="project" value="UniProtKB-SubCell"/>
</dbReference>
<dbReference type="CDD" id="cd17330">
    <property type="entry name" value="MFS_SLC46_TetA_like"/>
    <property type="match status" value="1"/>
</dbReference>
<feature type="transmembrane region" description="Helical" evidence="6">
    <location>
        <begin position="359"/>
        <end position="379"/>
    </location>
</feature>
<dbReference type="GO" id="GO:0022857">
    <property type="term" value="F:transmembrane transporter activity"/>
    <property type="evidence" value="ECO:0007669"/>
    <property type="project" value="InterPro"/>
</dbReference>
<keyword evidence="9" id="KW-1185">Reference proteome</keyword>
<dbReference type="EMBL" id="JAOPGA020000809">
    <property type="protein sequence ID" value="KAL0482047.1"/>
    <property type="molecule type" value="Genomic_DNA"/>
</dbReference>
<evidence type="ECO:0000256" key="5">
    <source>
        <dbReference type="ARBA" id="ARBA00023136"/>
    </source>
</evidence>
<dbReference type="PROSITE" id="PS50850">
    <property type="entry name" value="MFS"/>
    <property type="match status" value="1"/>
</dbReference>
<evidence type="ECO:0000313" key="8">
    <source>
        <dbReference type="EMBL" id="KAL0482047.1"/>
    </source>
</evidence>
<dbReference type="Proteomes" id="UP001431209">
    <property type="component" value="Unassembled WGS sequence"/>
</dbReference>
<evidence type="ECO:0000256" key="3">
    <source>
        <dbReference type="ARBA" id="ARBA00022692"/>
    </source>
</evidence>
<name>A0AAW2Z0D2_9EUKA</name>
<evidence type="ECO:0000256" key="4">
    <source>
        <dbReference type="ARBA" id="ARBA00022989"/>
    </source>
</evidence>
<dbReference type="PRINTS" id="PR01035">
    <property type="entry name" value="TCRTETA"/>
</dbReference>
<keyword evidence="4 6" id="KW-1133">Transmembrane helix</keyword>
<dbReference type="Gene3D" id="1.20.1250.20">
    <property type="entry name" value="MFS general substrate transporter like domains"/>
    <property type="match status" value="1"/>
</dbReference>